<dbReference type="GO" id="GO:0004888">
    <property type="term" value="F:transmembrane signaling receptor activity"/>
    <property type="evidence" value="ECO:0007669"/>
    <property type="project" value="InterPro"/>
</dbReference>
<dbReference type="SMART" id="SM00034">
    <property type="entry name" value="CLECT"/>
    <property type="match status" value="1"/>
</dbReference>
<dbReference type="Proteomes" id="UP000228934">
    <property type="component" value="Unassembled WGS sequence"/>
</dbReference>
<dbReference type="AlphaFoldDB" id="A0A2G9RPI3"/>
<dbReference type="InterPro" id="IPR016187">
    <property type="entry name" value="CTDL_fold"/>
</dbReference>
<dbReference type="PROSITE" id="PS50041">
    <property type="entry name" value="C_TYPE_LECTIN_2"/>
    <property type="match status" value="1"/>
</dbReference>
<protein>
    <recommendedName>
        <fullName evidence="1">C-type lectin domain-containing protein</fullName>
    </recommendedName>
</protein>
<evidence type="ECO:0000259" key="1">
    <source>
        <dbReference type="PROSITE" id="PS50041"/>
    </source>
</evidence>
<reference evidence="3" key="1">
    <citation type="journal article" date="2017" name="Nat. Commun.">
        <title>The North American bullfrog draft genome provides insight into hormonal regulation of long noncoding RNA.</title>
        <authorList>
            <person name="Hammond S.A."/>
            <person name="Warren R.L."/>
            <person name="Vandervalk B.P."/>
            <person name="Kucuk E."/>
            <person name="Khan H."/>
            <person name="Gibb E.A."/>
            <person name="Pandoh P."/>
            <person name="Kirk H."/>
            <person name="Zhao Y."/>
            <person name="Jones M."/>
            <person name="Mungall A.J."/>
            <person name="Coope R."/>
            <person name="Pleasance S."/>
            <person name="Moore R.A."/>
            <person name="Holt R.A."/>
            <person name="Round J.M."/>
            <person name="Ohora S."/>
            <person name="Walle B.V."/>
            <person name="Veldhoen N."/>
            <person name="Helbing C.C."/>
            <person name="Birol I."/>
        </authorList>
    </citation>
    <scope>NUCLEOTIDE SEQUENCE [LARGE SCALE GENOMIC DNA]</scope>
</reference>
<dbReference type="Gene3D" id="3.10.100.10">
    <property type="entry name" value="Mannose-Binding Protein A, subunit A"/>
    <property type="match status" value="1"/>
</dbReference>
<name>A0A2G9RPI3_AQUCT</name>
<gene>
    <name evidence="2" type="ORF">AB205_0005440</name>
</gene>
<accession>A0A2G9RPI3</accession>
<dbReference type="PANTHER" id="PTHR15028">
    <property type="entry name" value="CD72-RELATED"/>
    <property type="match status" value="1"/>
</dbReference>
<proteinExistence type="predicted"/>
<feature type="non-terminal residue" evidence="2">
    <location>
        <position position="1"/>
    </location>
</feature>
<feature type="domain" description="C-type lectin" evidence="1">
    <location>
        <begin position="16"/>
        <end position="123"/>
    </location>
</feature>
<sequence>SHSAEIHPCPENWIFQNEKCYFFSDIEESRNESDKFCKSQKAWLATIISTQTGLLTLVKNMKKGFWIGLVKERRDAYETPLWYWRDNNTEFHVRNDREGMTCAKMDEELTAEPCASKHHWICEKEAEINFYKILSDCL</sequence>
<dbReference type="OrthoDB" id="7357196at2759"/>
<evidence type="ECO:0000313" key="2">
    <source>
        <dbReference type="EMBL" id="PIO29665.1"/>
    </source>
</evidence>
<organism evidence="2 3">
    <name type="scientific">Aquarana catesbeiana</name>
    <name type="common">American bullfrog</name>
    <name type="synonym">Rana catesbeiana</name>
    <dbReference type="NCBI Taxonomy" id="8400"/>
    <lineage>
        <taxon>Eukaryota</taxon>
        <taxon>Metazoa</taxon>
        <taxon>Chordata</taxon>
        <taxon>Craniata</taxon>
        <taxon>Vertebrata</taxon>
        <taxon>Euteleostomi</taxon>
        <taxon>Amphibia</taxon>
        <taxon>Batrachia</taxon>
        <taxon>Anura</taxon>
        <taxon>Neobatrachia</taxon>
        <taxon>Ranoidea</taxon>
        <taxon>Ranidae</taxon>
        <taxon>Aquarana</taxon>
    </lineage>
</organism>
<dbReference type="PANTHER" id="PTHR15028:SF6">
    <property type="entry name" value="B-CELL DIFFERENTIATION ANTIGEN CD72"/>
    <property type="match status" value="1"/>
</dbReference>
<dbReference type="InterPro" id="IPR039689">
    <property type="entry name" value="CD72"/>
</dbReference>
<keyword evidence="3" id="KW-1185">Reference proteome</keyword>
<dbReference type="EMBL" id="KV937365">
    <property type="protein sequence ID" value="PIO29665.1"/>
    <property type="molecule type" value="Genomic_DNA"/>
</dbReference>
<dbReference type="GO" id="GO:0005886">
    <property type="term" value="C:plasma membrane"/>
    <property type="evidence" value="ECO:0007669"/>
    <property type="project" value="InterPro"/>
</dbReference>
<dbReference type="Pfam" id="PF00059">
    <property type="entry name" value="Lectin_C"/>
    <property type="match status" value="1"/>
</dbReference>
<dbReference type="InterPro" id="IPR016186">
    <property type="entry name" value="C-type_lectin-like/link_sf"/>
</dbReference>
<dbReference type="SUPFAM" id="SSF56436">
    <property type="entry name" value="C-type lectin-like"/>
    <property type="match status" value="1"/>
</dbReference>
<evidence type="ECO:0000313" key="3">
    <source>
        <dbReference type="Proteomes" id="UP000228934"/>
    </source>
</evidence>
<dbReference type="InterPro" id="IPR001304">
    <property type="entry name" value="C-type_lectin-like"/>
</dbReference>